<gene>
    <name evidence="1" type="ORF">JCGZ_08887</name>
</gene>
<name>A0A067KXR7_JATCU</name>
<dbReference type="PANTHER" id="PTHR21234:SF43">
    <property type="entry name" value="OS06G0112100 PROTEIN"/>
    <property type="match status" value="1"/>
</dbReference>
<dbReference type="AlphaFoldDB" id="A0A067KXR7"/>
<sequence>MVDIFNVRGIVIYGDAASIDGSVFIGDVSVPNQVAYTAAWSWRNSSTDQVEEFLRDMVAGNMTFEDFNVPKEGNNSLGRIFYWKSTWFTGRQQRNTGFWLPVDQEWLRIASQIEGLELEK</sequence>
<dbReference type="Proteomes" id="UP000027138">
    <property type="component" value="Unassembled WGS sequence"/>
</dbReference>
<evidence type="ECO:0000313" key="2">
    <source>
        <dbReference type="Proteomes" id="UP000027138"/>
    </source>
</evidence>
<proteinExistence type="predicted"/>
<dbReference type="PANTHER" id="PTHR21234">
    <property type="entry name" value="PURINE NUCLEOSIDE PHOSPHORYLASE"/>
    <property type="match status" value="1"/>
</dbReference>
<dbReference type="STRING" id="180498.A0A067KXR7"/>
<organism evidence="1 2">
    <name type="scientific">Jatropha curcas</name>
    <name type="common">Barbados nut</name>
    <dbReference type="NCBI Taxonomy" id="180498"/>
    <lineage>
        <taxon>Eukaryota</taxon>
        <taxon>Viridiplantae</taxon>
        <taxon>Streptophyta</taxon>
        <taxon>Embryophyta</taxon>
        <taxon>Tracheophyta</taxon>
        <taxon>Spermatophyta</taxon>
        <taxon>Magnoliopsida</taxon>
        <taxon>eudicotyledons</taxon>
        <taxon>Gunneridae</taxon>
        <taxon>Pentapetalae</taxon>
        <taxon>rosids</taxon>
        <taxon>fabids</taxon>
        <taxon>Malpighiales</taxon>
        <taxon>Euphorbiaceae</taxon>
        <taxon>Crotonoideae</taxon>
        <taxon>Jatropheae</taxon>
        <taxon>Jatropha</taxon>
    </lineage>
</organism>
<reference evidence="1 2" key="1">
    <citation type="journal article" date="2014" name="PLoS ONE">
        <title>Global Analysis of Gene Expression Profiles in Physic Nut (Jatropha curcas L.) Seedlings Exposed to Salt Stress.</title>
        <authorList>
            <person name="Zhang L."/>
            <person name="Zhang C."/>
            <person name="Wu P."/>
            <person name="Chen Y."/>
            <person name="Li M."/>
            <person name="Jiang H."/>
            <person name="Wu G."/>
        </authorList>
    </citation>
    <scope>NUCLEOTIDE SEQUENCE [LARGE SCALE GENOMIC DNA]</scope>
    <source>
        <strain evidence="2">cv. GZQX0401</strain>
        <tissue evidence="1">Young leaves</tissue>
    </source>
</reference>
<keyword evidence="2" id="KW-1185">Reference proteome</keyword>
<protein>
    <submittedName>
        <fullName evidence="1">Uncharacterized protein</fullName>
    </submittedName>
</protein>
<dbReference type="OrthoDB" id="833521at2759"/>
<accession>A0A067KXR7</accession>
<dbReference type="EMBL" id="KK914425">
    <property type="protein sequence ID" value="KDP36634.1"/>
    <property type="molecule type" value="Genomic_DNA"/>
</dbReference>
<evidence type="ECO:0000313" key="1">
    <source>
        <dbReference type="EMBL" id="KDP36634.1"/>
    </source>
</evidence>